<proteinExistence type="predicted"/>
<feature type="region of interest" description="Disordered" evidence="1">
    <location>
        <begin position="1"/>
        <end position="24"/>
    </location>
</feature>
<keyword evidence="3" id="KW-1185">Reference proteome</keyword>
<dbReference type="WBParaSite" id="ASIM_0000845201-mRNA-1">
    <property type="protein sequence ID" value="ASIM_0000845201-mRNA-1"/>
    <property type="gene ID" value="ASIM_0000845201"/>
</dbReference>
<dbReference type="AlphaFoldDB" id="A0A0M3JLC1"/>
<organism evidence="4">
    <name type="scientific">Anisakis simplex</name>
    <name type="common">Herring worm</name>
    <dbReference type="NCBI Taxonomy" id="6269"/>
    <lineage>
        <taxon>Eukaryota</taxon>
        <taxon>Metazoa</taxon>
        <taxon>Ecdysozoa</taxon>
        <taxon>Nematoda</taxon>
        <taxon>Chromadorea</taxon>
        <taxon>Rhabditida</taxon>
        <taxon>Spirurina</taxon>
        <taxon>Ascaridomorpha</taxon>
        <taxon>Ascaridoidea</taxon>
        <taxon>Anisakidae</taxon>
        <taxon>Anisakis</taxon>
        <taxon>Anisakis simplex complex</taxon>
    </lineage>
</organism>
<dbReference type="EMBL" id="UYRR01021600">
    <property type="protein sequence ID" value="VDK31064.1"/>
    <property type="molecule type" value="Genomic_DNA"/>
</dbReference>
<evidence type="ECO:0000256" key="1">
    <source>
        <dbReference type="SAM" id="MobiDB-lite"/>
    </source>
</evidence>
<evidence type="ECO:0000313" key="4">
    <source>
        <dbReference type="WBParaSite" id="ASIM_0000845201-mRNA-1"/>
    </source>
</evidence>
<gene>
    <name evidence="2" type="ORF">ASIM_LOCUS8200</name>
</gene>
<protein>
    <submittedName>
        <fullName evidence="2 4">Uncharacterized protein</fullName>
    </submittedName>
</protein>
<feature type="compositionally biased region" description="Polar residues" evidence="1">
    <location>
        <begin position="11"/>
        <end position="20"/>
    </location>
</feature>
<reference evidence="4" key="1">
    <citation type="submission" date="2017-02" db="UniProtKB">
        <authorList>
            <consortium name="WormBaseParasite"/>
        </authorList>
    </citation>
    <scope>IDENTIFICATION</scope>
</reference>
<evidence type="ECO:0000313" key="3">
    <source>
        <dbReference type="Proteomes" id="UP000267096"/>
    </source>
</evidence>
<evidence type="ECO:0000313" key="2">
    <source>
        <dbReference type="EMBL" id="VDK31064.1"/>
    </source>
</evidence>
<dbReference type="Proteomes" id="UP000267096">
    <property type="component" value="Unassembled WGS sequence"/>
</dbReference>
<accession>A0A0M3JLC1</accession>
<sequence>MDEGEVGHDLSSASNLSTAGPSHPQHVTFCLPSVPAKPSNTMRSTCVTRVQPINLKQYWKVCSFVCSIVLIR</sequence>
<reference evidence="2 3" key="2">
    <citation type="submission" date="2018-11" db="EMBL/GenBank/DDBJ databases">
        <authorList>
            <consortium name="Pathogen Informatics"/>
        </authorList>
    </citation>
    <scope>NUCLEOTIDE SEQUENCE [LARGE SCALE GENOMIC DNA]</scope>
</reference>
<name>A0A0M3JLC1_ANISI</name>